<gene>
    <name evidence="5" type="ORF">MCHLO_12156</name>
</gene>
<reference evidence="5" key="1">
    <citation type="submission" date="2014-09" db="EMBL/GenBank/DDBJ databases">
        <title>Genome sequence of the luminous mushroom Mycena chlorophos for searching fungal bioluminescence genes.</title>
        <authorList>
            <person name="Tanaka Y."/>
            <person name="Kasuga D."/>
            <person name="Oba Y."/>
            <person name="Hase S."/>
            <person name="Sato K."/>
            <person name="Oba Y."/>
            <person name="Sakakibara Y."/>
        </authorList>
    </citation>
    <scope>NUCLEOTIDE SEQUENCE</scope>
</reference>
<dbReference type="InterPro" id="IPR039298">
    <property type="entry name" value="ACOT13"/>
</dbReference>
<dbReference type="Gene3D" id="3.10.129.10">
    <property type="entry name" value="Hotdog Thioesterase"/>
    <property type="match status" value="1"/>
</dbReference>
<keyword evidence="2" id="KW-0378">Hydrolase</keyword>
<keyword evidence="6" id="KW-1185">Reference proteome</keyword>
<name>A0ABQ0LWA8_MYCCL</name>
<accession>A0ABQ0LWA8</accession>
<dbReference type="Pfam" id="PF03061">
    <property type="entry name" value="4HBT"/>
    <property type="match status" value="1"/>
</dbReference>
<dbReference type="EMBL" id="DF849000">
    <property type="protein sequence ID" value="GAT55378.1"/>
    <property type="molecule type" value="Genomic_DNA"/>
</dbReference>
<dbReference type="CDD" id="cd03443">
    <property type="entry name" value="PaaI_thioesterase"/>
    <property type="match status" value="1"/>
</dbReference>
<protein>
    <recommendedName>
        <fullName evidence="4">Thioesterase domain-containing protein</fullName>
    </recommendedName>
</protein>
<dbReference type="PANTHER" id="PTHR21660">
    <property type="entry name" value="THIOESTERASE SUPERFAMILY MEMBER-RELATED"/>
    <property type="match status" value="1"/>
</dbReference>
<proteinExistence type="inferred from homology"/>
<dbReference type="InterPro" id="IPR029069">
    <property type="entry name" value="HotDog_dom_sf"/>
</dbReference>
<feature type="domain" description="Thioesterase" evidence="4">
    <location>
        <begin position="109"/>
        <end position="185"/>
    </location>
</feature>
<organism evidence="5 6">
    <name type="scientific">Mycena chlorophos</name>
    <name type="common">Agaric fungus</name>
    <name type="synonym">Agaricus chlorophos</name>
    <dbReference type="NCBI Taxonomy" id="658473"/>
    <lineage>
        <taxon>Eukaryota</taxon>
        <taxon>Fungi</taxon>
        <taxon>Dikarya</taxon>
        <taxon>Basidiomycota</taxon>
        <taxon>Agaricomycotina</taxon>
        <taxon>Agaricomycetes</taxon>
        <taxon>Agaricomycetidae</taxon>
        <taxon>Agaricales</taxon>
        <taxon>Marasmiineae</taxon>
        <taxon>Mycenaceae</taxon>
        <taxon>Mycena</taxon>
    </lineage>
</organism>
<feature type="region of interest" description="Disordered" evidence="3">
    <location>
        <begin position="1"/>
        <end position="20"/>
    </location>
</feature>
<sequence length="207" mass="22218">MSSPSSSGSSKPKPVNRDRHADNTARLAKLLEIPPVPWSHDIRGNPPQADKDLIASVFAFFIQGGIMPEAFGKDVGGRVKMVEMNVVEDGRGTEGFWEVEVTQDMCNAFGTMHGACAAFLVDHTTIGTMVFLGRVRGFDGIGMTTNLNLHWHSPANVGDVLSIYARSVFADKAGRGTRVARCEIREKSKGRLVVSATAGGVATGFKL</sequence>
<evidence type="ECO:0000256" key="3">
    <source>
        <dbReference type="SAM" id="MobiDB-lite"/>
    </source>
</evidence>
<evidence type="ECO:0000259" key="4">
    <source>
        <dbReference type="Pfam" id="PF03061"/>
    </source>
</evidence>
<dbReference type="PANTHER" id="PTHR21660:SF1">
    <property type="entry name" value="ACYL-COENZYME A THIOESTERASE 13"/>
    <property type="match status" value="1"/>
</dbReference>
<evidence type="ECO:0000256" key="1">
    <source>
        <dbReference type="ARBA" id="ARBA00008324"/>
    </source>
</evidence>
<comment type="similarity">
    <text evidence="1">Belongs to the thioesterase PaaI family.</text>
</comment>
<dbReference type="Proteomes" id="UP000815677">
    <property type="component" value="Unassembled WGS sequence"/>
</dbReference>
<dbReference type="SUPFAM" id="SSF54637">
    <property type="entry name" value="Thioesterase/thiol ester dehydrase-isomerase"/>
    <property type="match status" value="1"/>
</dbReference>
<feature type="compositionally biased region" description="Low complexity" evidence="3">
    <location>
        <begin position="1"/>
        <end position="13"/>
    </location>
</feature>
<evidence type="ECO:0000313" key="5">
    <source>
        <dbReference type="EMBL" id="GAT55378.1"/>
    </source>
</evidence>
<evidence type="ECO:0000313" key="6">
    <source>
        <dbReference type="Proteomes" id="UP000815677"/>
    </source>
</evidence>
<dbReference type="InterPro" id="IPR006683">
    <property type="entry name" value="Thioestr_dom"/>
</dbReference>
<evidence type="ECO:0000256" key="2">
    <source>
        <dbReference type="ARBA" id="ARBA00022801"/>
    </source>
</evidence>